<evidence type="ECO:0000259" key="5">
    <source>
        <dbReference type="Pfam" id="PF13243"/>
    </source>
</evidence>
<dbReference type="InterPro" id="IPR008930">
    <property type="entry name" value="Terpenoid_cyclase/PrenylTrfase"/>
</dbReference>
<protein>
    <recommendedName>
        <fullName evidence="4">Terpene cyclase/mutase family member</fullName>
        <ecNumber evidence="4">5.4.99.-</ecNumber>
    </recommendedName>
</protein>
<dbReference type="InterPro" id="IPR018333">
    <property type="entry name" value="Squalene_cyclase"/>
</dbReference>
<dbReference type="SFLD" id="SFLDG01016">
    <property type="entry name" value="Prenyltransferase_Like_2"/>
    <property type="match status" value="1"/>
</dbReference>
<dbReference type="GeneID" id="19015200"/>
<dbReference type="InterPro" id="IPR032696">
    <property type="entry name" value="SQ_cyclase_C"/>
</dbReference>
<organism evidence="7 8">
    <name type="scientific">Bathycoccus prasinos</name>
    <dbReference type="NCBI Taxonomy" id="41875"/>
    <lineage>
        <taxon>Eukaryota</taxon>
        <taxon>Viridiplantae</taxon>
        <taxon>Chlorophyta</taxon>
        <taxon>Mamiellophyceae</taxon>
        <taxon>Mamiellales</taxon>
        <taxon>Bathycoccaceae</taxon>
        <taxon>Bathycoccus</taxon>
    </lineage>
</organism>
<dbReference type="Pfam" id="PF13249">
    <property type="entry name" value="SQHop_cyclase_N"/>
    <property type="match status" value="1"/>
</dbReference>
<dbReference type="EMBL" id="FO082273">
    <property type="protein sequence ID" value="CCO17148.1"/>
    <property type="molecule type" value="Genomic_DNA"/>
</dbReference>
<dbReference type="OrthoDB" id="21502at2759"/>
<dbReference type="Pfam" id="PF13243">
    <property type="entry name" value="SQHop_cyclase_C"/>
    <property type="match status" value="1"/>
</dbReference>
<dbReference type="SUPFAM" id="SSF48239">
    <property type="entry name" value="Terpenoid cyclases/Protein prenyltransferases"/>
    <property type="match status" value="2"/>
</dbReference>
<dbReference type="CDD" id="cd02892">
    <property type="entry name" value="SQCY_1"/>
    <property type="match status" value="1"/>
</dbReference>
<reference evidence="7 8" key="1">
    <citation type="submission" date="2011-10" db="EMBL/GenBank/DDBJ databases">
        <authorList>
            <person name="Genoscope - CEA"/>
        </authorList>
    </citation>
    <scope>NUCLEOTIDE SEQUENCE [LARGE SCALE GENOMIC DNA]</scope>
    <source>
        <strain evidence="7 8">RCC 1105</strain>
    </source>
</reference>
<name>K8F6E6_9CHLO</name>
<dbReference type="GO" id="GO:0016866">
    <property type="term" value="F:intramolecular transferase activity"/>
    <property type="evidence" value="ECO:0007669"/>
    <property type="project" value="InterPro"/>
</dbReference>
<evidence type="ECO:0000256" key="4">
    <source>
        <dbReference type="RuleBase" id="RU362003"/>
    </source>
</evidence>
<accession>K8F6E6</accession>
<dbReference type="AlphaFoldDB" id="K8F6E6"/>
<dbReference type="GO" id="GO:0005811">
    <property type="term" value="C:lipid droplet"/>
    <property type="evidence" value="ECO:0007669"/>
    <property type="project" value="InterPro"/>
</dbReference>
<dbReference type="eggNOG" id="KOG0497">
    <property type="taxonomic scope" value="Eukaryota"/>
</dbReference>
<dbReference type="KEGG" id="bpg:Bathy06g02200"/>
<gene>
    <name evidence="7" type="ORF">Bathy06g02200</name>
</gene>
<dbReference type="STRING" id="41875.K8F6E6"/>
<dbReference type="GO" id="GO:0016104">
    <property type="term" value="P:triterpenoid biosynthetic process"/>
    <property type="evidence" value="ECO:0007669"/>
    <property type="project" value="InterPro"/>
</dbReference>
<dbReference type="Proteomes" id="UP000198341">
    <property type="component" value="Chromosome 6"/>
</dbReference>
<dbReference type="PANTHER" id="PTHR11764:SF20">
    <property type="entry name" value="LANOSTEROL SYNTHASE"/>
    <property type="match status" value="1"/>
</dbReference>
<evidence type="ECO:0000256" key="2">
    <source>
        <dbReference type="ARBA" id="ARBA00022737"/>
    </source>
</evidence>
<feature type="domain" description="Squalene cyclase N-terminal" evidence="6">
    <location>
        <begin position="108"/>
        <end position="369"/>
    </location>
</feature>
<dbReference type="PANTHER" id="PTHR11764">
    <property type="entry name" value="TERPENE CYCLASE/MUTASE FAMILY MEMBER"/>
    <property type="match status" value="1"/>
</dbReference>
<keyword evidence="8" id="KW-1185">Reference proteome</keyword>
<dbReference type="PROSITE" id="PS01074">
    <property type="entry name" value="TERPENE_SYNTHASES"/>
    <property type="match status" value="1"/>
</dbReference>
<evidence type="ECO:0000259" key="6">
    <source>
        <dbReference type="Pfam" id="PF13249"/>
    </source>
</evidence>
<dbReference type="EC" id="5.4.99.-" evidence="4"/>
<dbReference type="InterPro" id="IPR032697">
    <property type="entry name" value="SQ_cyclase_N"/>
</dbReference>
<evidence type="ECO:0000313" key="7">
    <source>
        <dbReference type="EMBL" id="CCO17148.1"/>
    </source>
</evidence>
<dbReference type="RefSeq" id="XP_007512548.1">
    <property type="nucleotide sequence ID" value="XM_007512486.1"/>
</dbReference>
<proteinExistence type="inferred from homology"/>
<feature type="domain" description="Squalene cyclase C-terminal" evidence="5">
    <location>
        <begin position="416"/>
        <end position="773"/>
    </location>
</feature>
<dbReference type="FunFam" id="1.50.10.20:FF:000011">
    <property type="entry name" value="Terpene cyclase/mutase family member"/>
    <property type="match status" value="1"/>
</dbReference>
<evidence type="ECO:0000256" key="3">
    <source>
        <dbReference type="ARBA" id="ARBA00023235"/>
    </source>
</evidence>
<evidence type="ECO:0000313" key="8">
    <source>
        <dbReference type="Proteomes" id="UP000198341"/>
    </source>
</evidence>
<evidence type="ECO:0000256" key="1">
    <source>
        <dbReference type="ARBA" id="ARBA00009755"/>
    </source>
</evidence>
<dbReference type="InterPro" id="IPR002365">
    <property type="entry name" value="Terpene_synthase_CS"/>
</dbReference>
<dbReference type="NCBIfam" id="TIGR01787">
    <property type="entry name" value="squalene_cyclas"/>
    <property type="match status" value="1"/>
</dbReference>
<keyword evidence="3 4" id="KW-0413">Isomerase</keyword>
<comment type="similarity">
    <text evidence="1 4">Belongs to the terpene cyclase/mutase family.</text>
</comment>
<keyword evidence="2" id="KW-0677">Repeat</keyword>
<sequence>MWKLVCSEPNLDAEKKLHTLNAHVGRQTWAFDPNASEKDIEKQNQRRKEFRENRFVQKHSKDALMRDAFDARRVERKRERKTTPPSADGAVADEFAVEKETKRALKAGVEYYQGQQHPDGHWPSDYGGPMFLMPGLIIAMKIMKKEKEMLPAHVKVEMKRYLENHVNEDGGVGLHIEGHSTMFGSVLTYVALRCLGEELESSETLRKMQEWIKVRGGATKTPSWGKFWLAMLGCYEWKGLNPIPPECWLLPYWFPAHPGRYWCHCRMVYLPMSYLYGKRAQIEAGNPVSEALKLELYCQEYDTINWNKARNECANEDLYYPHPMLQDVLWGTLSKVEPILLRSPLRKWANREALKHVVYEDENTRYVDIGPVNKVFNCLCRYFSGDAEGVEKHMPRFWDYLWVAEDGMKMQGYNGSQLWDCAFAVQAIEATGLAKNFNECLRDAAKYIDDSQVRDDAPELKKYYRHISKGAWPFSTRDHGWPISDCSSEGLKAALSVMDMEDQGLIKIDPKNKIAVDRLADCVNVILSYQNTQRFGFKPQGSGGWATYENTRAGKWVEILNPAETFGDIMIDYPYVECSSASIQAISKFAKRFPDHPIVPRIEKARKSGRNFLKSIQKEDGSWYGSWAICFTYGTWFGVLGLIATGSTYDTCPHLRKAVQFLLSKQQETTGGWGESYLSCEKKVYHQLYEKDGKTEFAHCVNTSWAMLALLATGQEKRDAAPLRKAAACLLKKQLPDGDWPQENIMGVFNNNCMITYANYKNIFPLWALGKFATKE</sequence>
<dbReference type="Gene3D" id="1.50.10.20">
    <property type="match status" value="2"/>
</dbReference>